<evidence type="ECO:0000313" key="4">
    <source>
        <dbReference type="Proteomes" id="UP000186817"/>
    </source>
</evidence>
<gene>
    <name evidence="3" type="primary">Ttn</name>
    <name evidence="3" type="ORF">AK812_SmicGene16146</name>
</gene>
<feature type="domain" description="Fibronectin type-III" evidence="2">
    <location>
        <begin position="92"/>
        <end position="187"/>
    </location>
</feature>
<keyword evidence="4" id="KW-1185">Reference proteome</keyword>
<sequence length="254" mass="27410">MFTVAQHSVRLQWAAPEHSGGATVEGYQVELLLAAGTQLVRLEDVAENAATVVELDGDTEYQFRVQVVTSWGLGEWSNFSAKVSTAEVPPFPPEAPTASDIYEDSFRMSWKPPRNGGFEILGYRLFLREADEDDNWTIYEMNTNSNETSSTMEGLQAGTSYDLAIAGINALGVGLLGDILSVQTASFDLSRPGRVVVVAIGQSWATISWAAPASPTASYAISLQRDGSDEFVLVVAATPCNRTVYTVRGLEGFG</sequence>
<comment type="caution">
    <text evidence="3">The sequence shown here is derived from an EMBL/GenBank/DDBJ whole genome shotgun (WGS) entry which is preliminary data.</text>
</comment>
<feature type="domain" description="Fibronectin type-III" evidence="2">
    <location>
        <begin position="191"/>
        <end position="254"/>
    </location>
</feature>
<dbReference type="InterPro" id="IPR050964">
    <property type="entry name" value="Striated_Muscle_Regulatory"/>
</dbReference>
<dbReference type="PROSITE" id="PS50853">
    <property type="entry name" value="FN3"/>
    <property type="match status" value="3"/>
</dbReference>
<proteinExistence type="predicted"/>
<dbReference type="AlphaFoldDB" id="A0A1Q9E144"/>
<dbReference type="PANTHER" id="PTHR13817:SF73">
    <property type="entry name" value="FIBRONECTIN TYPE-III DOMAIN-CONTAINING PROTEIN"/>
    <property type="match status" value="1"/>
</dbReference>
<evidence type="ECO:0000259" key="2">
    <source>
        <dbReference type="PROSITE" id="PS50853"/>
    </source>
</evidence>
<dbReference type="Gene3D" id="2.60.40.10">
    <property type="entry name" value="Immunoglobulins"/>
    <property type="match status" value="3"/>
</dbReference>
<dbReference type="Pfam" id="PF00041">
    <property type="entry name" value="fn3"/>
    <property type="match status" value="2"/>
</dbReference>
<dbReference type="InterPro" id="IPR013783">
    <property type="entry name" value="Ig-like_fold"/>
</dbReference>
<dbReference type="CDD" id="cd00063">
    <property type="entry name" value="FN3"/>
    <property type="match status" value="3"/>
</dbReference>
<dbReference type="Proteomes" id="UP000186817">
    <property type="component" value="Unassembled WGS sequence"/>
</dbReference>
<dbReference type="OrthoDB" id="504170at2759"/>
<dbReference type="PANTHER" id="PTHR13817">
    <property type="entry name" value="TITIN"/>
    <property type="match status" value="1"/>
</dbReference>
<reference evidence="3 4" key="1">
    <citation type="submission" date="2016-02" db="EMBL/GenBank/DDBJ databases">
        <title>Genome analysis of coral dinoflagellate symbionts highlights evolutionary adaptations to a symbiotic lifestyle.</title>
        <authorList>
            <person name="Aranda M."/>
            <person name="Li Y."/>
            <person name="Liew Y.J."/>
            <person name="Baumgarten S."/>
            <person name="Simakov O."/>
            <person name="Wilson M."/>
            <person name="Piel J."/>
            <person name="Ashoor H."/>
            <person name="Bougouffa S."/>
            <person name="Bajic V.B."/>
            <person name="Ryu T."/>
            <person name="Ravasi T."/>
            <person name="Bayer T."/>
            <person name="Micklem G."/>
            <person name="Kim H."/>
            <person name="Bhak J."/>
            <person name="Lajeunesse T.C."/>
            <person name="Voolstra C.R."/>
        </authorList>
    </citation>
    <scope>NUCLEOTIDE SEQUENCE [LARGE SCALE GENOMIC DNA]</scope>
    <source>
        <strain evidence="3 4">CCMP2467</strain>
    </source>
</reference>
<dbReference type="InterPro" id="IPR003961">
    <property type="entry name" value="FN3_dom"/>
</dbReference>
<dbReference type="PRINTS" id="PR00014">
    <property type="entry name" value="FNTYPEIII"/>
</dbReference>
<evidence type="ECO:0000313" key="3">
    <source>
        <dbReference type="EMBL" id="OLQ01132.1"/>
    </source>
</evidence>
<evidence type="ECO:0000256" key="1">
    <source>
        <dbReference type="ARBA" id="ARBA00022737"/>
    </source>
</evidence>
<dbReference type="SUPFAM" id="SSF49265">
    <property type="entry name" value="Fibronectin type III"/>
    <property type="match status" value="2"/>
</dbReference>
<name>A0A1Q9E144_SYMMI</name>
<feature type="domain" description="Fibronectin type-III" evidence="2">
    <location>
        <begin position="1"/>
        <end position="88"/>
    </location>
</feature>
<dbReference type="EMBL" id="LSRX01000304">
    <property type="protein sequence ID" value="OLQ01132.1"/>
    <property type="molecule type" value="Genomic_DNA"/>
</dbReference>
<organism evidence="3 4">
    <name type="scientific">Symbiodinium microadriaticum</name>
    <name type="common">Dinoflagellate</name>
    <name type="synonym">Zooxanthella microadriatica</name>
    <dbReference type="NCBI Taxonomy" id="2951"/>
    <lineage>
        <taxon>Eukaryota</taxon>
        <taxon>Sar</taxon>
        <taxon>Alveolata</taxon>
        <taxon>Dinophyceae</taxon>
        <taxon>Suessiales</taxon>
        <taxon>Symbiodiniaceae</taxon>
        <taxon>Symbiodinium</taxon>
    </lineage>
</organism>
<protein>
    <submittedName>
        <fullName evidence="3">Titin</fullName>
    </submittedName>
</protein>
<dbReference type="SMART" id="SM00060">
    <property type="entry name" value="FN3"/>
    <property type="match status" value="3"/>
</dbReference>
<accession>A0A1Q9E144</accession>
<dbReference type="InterPro" id="IPR036116">
    <property type="entry name" value="FN3_sf"/>
</dbReference>
<keyword evidence="1" id="KW-0677">Repeat</keyword>